<evidence type="ECO:0000313" key="1">
    <source>
        <dbReference type="EMBL" id="KAJ4715542.1"/>
    </source>
</evidence>
<gene>
    <name evidence="1" type="ORF">OWV82_013886</name>
</gene>
<dbReference type="Proteomes" id="UP001164539">
    <property type="component" value="Chromosome 7"/>
</dbReference>
<comment type="caution">
    <text evidence="1">The sequence shown here is derived from an EMBL/GenBank/DDBJ whole genome shotgun (WGS) entry which is preliminary data.</text>
</comment>
<dbReference type="EMBL" id="CM051400">
    <property type="protein sequence ID" value="KAJ4715542.1"/>
    <property type="molecule type" value="Genomic_DNA"/>
</dbReference>
<sequence>MASTDSWDFFFLPILCFIVLLVRCLCSNSGIPRNYPIVGMLPQLFLNVHRIHDWCTELLTESQCSFLFKGPWFANMDMFLTVDPENIHYILSKNFSNFPKGPEFKEIFYALGDGIFNSDSDLWKNQRKFAQAMMNHHSFYKFLLKTSRDKVENGLIPVLKHVCEQGTTVDLQDLFQRFTFDSTCLLVTGYDPGCLSQEFPEVPFSRALEEVEEAIFYRHVVPESVWKLQRWLGIGEERKMKKAKETLDRVVLEYVQRKRTEMKKVNLKSLQKQEIGVDLLTSYMDKEKATGANLNSEDDNFLKDSILNFMLAGRDTTSSALTWFFWLLSNNPKAETRIRQELQSIIPGDEFGKWYKFDIQKLSKLVYLHGALCEALRLFPPVPFQHKTPLTPDVLPSGHRVDPKTKIMFSLYALGRMKSVWGEDCLEFMPERWISENGGIKREPSYKFLSFNAGPRTCLGKEVAFTQMKVAAAAIVHNFDLQVEGGQKLCPNISIILHMKEGLKVRVKDRLGE</sequence>
<accession>A0ACC1XX77</accession>
<keyword evidence="2" id="KW-1185">Reference proteome</keyword>
<proteinExistence type="predicted"/>
<organism evidence="1 2">
    <name type="scientific">Melia azedarach</name>
    <name type="common">Chinaberry tree</name>
    <dbReference type="NCBI Taxonomy" id="155640"/>
    <lineage>
        <taxon>Eukaryota</taxon>
        <taxon>Viridiplantae</taxon>
        <taxon>Streptophyta</taxon>
        <taxon>Embryophyta</taxon>
        <taxon>Tracheophyta</taxon>
        <taxon>Spermatophyta</taxon>
        <taxon>Magnoliopsida</taxon>
        <taxon>eudicotyledons</taxon>
        <taxon>Gunneridae</taxon>
        <taxon>Pentapetalae</taxon>
        <taxon>rosids</taxon>
        <taxon>malvids</taxon>
        <taxon>Sapindales</taxon>
        <taxon>Meliaceae</taxon>
        <taxon>Melia</taxon>
    </lineage>
</organism>
<reference evidence="1 2" key="1">
    <citation type="journal article" date="2023" name="Science">
        <title>Complex scaffold remodeling in plant triterpene biosynthesis.</title>
        <authorList>
            <person name="De La Pena R."/>
            <person name="Hodgson H."/>
            <person name="Liu J.C."/>
            <person name="Stephenson M.J."/>
            <person name="Martin A.C."/>
            <person name="Owen C."/>
            <person name="Harkess A."/>
            <person name="Leebens-Mack J."/>
            <person name="Jimenez L.E."/>
            <person name="Osbourn A."/>
            <person name="Sattely E.S."/>
        </authorList>
    </citation>
    <scope>NUCLEOTIDE SEQUENCE [LARGE SCALE GENOMIC DNA]</scope>
    <source>
        <strain evidence="2">cv. JPN11</strain>
        <tissue evidence="1">Leaf</tissue>
    </source>
</reference>
<name>A0ACC1XX77_MELAZ</name>
<evidence type="ECO:0000313" key="2">
    <source>
        <dbReference type="Proteomes" id="UP001164539"/>
    </source>
</evidence>
<protein>
    <submittedName>
        <fullName evidence="1">Cytochrome P450</fullName>
    </submittedName>
</protein>